<dbReference type="InterPro" id="IPR011761">
    <property type="entry name" value="ATP-grasp"/>
</dbReference>
<organism evidence="3 4">
    <name type="scientific">Algoriphagus locisalis</name>
    <dbReference type="NCBI Taxonomy" id="305507"/>
    <lineage>
        <taxon>Bacteria</taxon>
        <taxon>Pseudomonadati</taxon>
        <taxon>Bacteroidota</taxon>
        <taxon>Cytophagia</taxon>
        <taxon>Cytophagales</taxon>
        <taxon>Cyclobacteriaceae</taxon>
        <taxon>Algoriphagus</taxon>
    </lineage>
</organism>
<dbReference type="STRING" id="305507.SAMN04489724_0582"/>
<evidence type="ECO:0000313" key="4">
    <source>
        <dbReference type="Proteomes" id="UP000199673"/>
    </source>
</evidence>
<evidence type="ECO:0000259" key="2">
    <source>
        <dbReference type="PROSITE" id="PS50975"/>
    </source>
</evidence>
<keyword evidence="1" id="KW-0067">ATP-binding</keyword>
<dbReference type="PROSITE" id="PS50975">
    <property type="entry name" value="ATP_GRASP"/>
    <property type="match status" value="1"/>
</dbReference>
<dbReference type="AlphaFoldDB" id="A0A1I6XPS1"/>
<gene>
    <name evidence="3" type="ORF">SAMN04489724_0582</name>
</gene>
<evidence type="ECO:0000313" key="3">
    <source>
        <dbReference type="EMBL" id="SFT39774.1"/>
    </source>
</evidence>
<proteinExistence type="predicted"/>
<protein>
    <submittedName>
        <fullName evidence="3">Carbamoyl-phosphate synthase large subunit</fullName>
    </submittedName>
</protein>
<dbReference type="Gene3D" id="3.40.50.20">
    <property type="match status" value="1"/>
</dbReference>
<dbReference type="GO" id="GO:0046872">
    <property type="term" value="F:metal ion binding"/>
    <property type="evidence" value="ECO:0007669"/>
    <property type="project" value="InterPro"/>
</dbReference>
<keyword evidence="1" id="KW-0547">Nucleotide-binding</keyword>
<reference evidence="4" key="1">
    <citation type="submission" date="2016-10" db="EMBL/GenBank/DDBJ databases">
        <authorList>
            <person name="Varghese N."/>
            <person name="Submissions S."/>
        </authorList>
    </citation>
    <scope>NUCLEOTIDE SEQUENCE [LARGE SCALE GENOMIC DNA]</scope>
    <source>
        <strain evidence="4">DSM 23445</strain>
    </source>
</reference>
<dbReference type="SUPFAM" id="SSF56059">
    <property type="entry name" value="Glutathione synthetase ATP-binding domain-like"/>
    <property type="match status" value="1"/>
</dbReference>
<dbReference type="InterPro" id="IPR013815">
    <property type="entry name" value="ATP_grasp_subdomain_1"/>
</dbReference>
<dbReference type="Proteomes" id="UP000199673">
    <property type="component" value="Unassembled WGS sequence"/>
</dbReference>
<dbReference type="Gene3D" id="3.30.470.20">
    <property type="entry name" value="ATP-grasp fold, B domain"/>
    <property type="match status" value="1"/>
</dbReference>
<feature type="domain" description="ATP-grasp" evidence="2">
    <location>
        <begin position="125"/>
        <end position="329"/>
    </location>
</feature>
<keyword evidence="4" id="KW-1185">Reference proteome</keyword>
<evidence type="ECO:0000256" key="1">
    <source>
        <dbReference type="PROSITE-ProRule" id="PRU00409"/>
    </source>
</evidence>
<dbReference type="EMBL" id="FPBF01000001">
    <property type="protein sequence ID" value="SFT39774.1"/>
    <property type="molecule type" value="Genomic_DNA"/>
</dbReference>
<accession>A0A1I6XPS1</accession>
<name>A0A1I6XPS1_9BACT</name>
<dbReference type="Gene3D" id="3.30.1490.20">
    <property type="entry name" value="ATP-grasp fold, A domain"/>
    <property type="match status" value="1"/>
</dbReference>
<dbReference type="GO" id="GO:0005524">
    <property type="term" value="F:ATP binding"/>
    <property type="evidence" value="ECO:0007669"/>
    <property type="project" value="UniProtKB-UniRule"/>
</dbReference>
<sequence length="373" mass="42349">MEGKLKILMTSIGSLVGQNVHDVLEFPEFRRRDQVSLIGTNSMVGSPNNFRCDKCYIVPNTNSPEFKERILEIIKLEKPSLILSGRDEDTETVATLLEEFPGLGAKMPYGRASTLKYALDKWESWVFCQKYNLPFAETFVLGKSGDFSQLEKFAAQFGFPLIAKPIQGFASKGVFFIRSLEDAKVVSEFPNYMFQEYLGQGESLDEYFRQLDGLTPLFAHAPNIYHHSCHTVIAPDGSFDPIFISRNEHESGTTVGFKKVQDPDLEELTKRFVAAFHTEGGFGPLTVQFRKDQRGVWKAQEMNMRTNGNTFPRFMMGQDDLGLILDGVLPEEKFPIFHAPEETHQLIIGKSLKSHIIFPEDLNQLQNEQVWSN</sequence>